<evidence type="ECO:0000313" key="2">
    <source>
        <dbReference type="EMBL" id="ACD96338.1"/>
    </source>
</evidence>
<dbReference type="Pfam" id="PF13487">
    <property type="entry name" value="HD_5"/>
    <property type="match status" value="1"/>
</dbReference>
<evidence type="ECO:0000259" key="1">
    <source>
        <dbReference type="PROSITE" id="PS51832"/>
    </source>
</evidence>
<protein>
    <submittedName>
        <fullName evidence="2">Metal dependent phosphohydrolase</fullName>
    </submittedName>
</protein>
<sequence>MNGYYVPVGVESIEPDLFPDVALYLRSGGNYVLYKSHGRNFSKQDAVRLMANSIDFLYVSPSDMEVITKYLEENAERLLQSDQFDGRTKGKIIYQTSINFVGDIFQNPKKVGDVDRSKKLMENLLLYLSSDRDALSSLETVMTHNYHTFVHSLQVTALSVLMHAEAYSLAHDELVDVGIGTLLHDFGKTFTPQQILNKTGKLTEDEIAIIKRHPEEGYHYLKENTRLNEISLAIVRDHHERVNGNGYPRGLKRTEISRSAQVGGLCDVYCTLTIDRTGGKALPPYLTIQVMRQEMKDAFDARLLGILEGLTCTEEAQQLVL</sequence>
<dbReference type="KEGG" id="glo:Glov_2625"/>
<dbReference type="GO" id="GO:0016787">
    <property type="term" value="F:hydrolase activity"/>
    <property type="evidence" value="ECO:0007669"/>
    <property type="project" value="UniProtKB-KW"/>
</dbReference>
<dbReference type="EMBL" id="CP001089">
    <property type="protein sequence ID" value="ACD96338.1"/>
    <property type="molecule type" value="Genomic_DNA"/>
</dbReference>
<keyword evidence="2" id="KW-0378">Hydrolase</keyword>
<dbReference type="RefSeq" id="WP_012470670.1">
    <property type="nucleotide sequence ID" value="NC_010814.1"/>
</dbReference>
<dbReference type="SUPFAM" id="SSF109604">
    <property type="entry name" value="HD-domain/PDEase-like"/>
    <property type="match status" value="1"/>
</dbReference>
<dbReference type="SMART" id="SM00471">
    <property type="entry name" value="HDc"/>
    <property type="match status" value="1"/>
</dbReference>
<dbReference type="InterPro" id="IPR003607">
    <property type="entry name" value="HD/PDEase_dom"/>
</dbReference>
<accession>B3E6T3</accession>
<dbReference type="PANTHER" id="PTHR43155">
    <property type="entry name" value="CYCLIC DI-GMP PHOSPHODIESTERASE PA4108-RELATED"/>
    <property type="match status" value="1"/>
</dbReference>
<name>B3E6T3_TRIL1</name>
<dbReference type="OrthoDB" id="9776628at2"/>
<keyword evidence="3" id="KW-1185">Reference proteome</keyword>
<reference evidence="2 3" key="1">
    <citation type="submission" date="2008-05" db="EMBL/GenBank/DDBJ databases">
        <title>Complete sequence of chromosome of Geobacter lovleyi SZ.</title>
        <authorList>
            <consortium name="US DOE Joint Genome Institute"/>
            <person name="Lucas S."/>
            <person name="Copeland A."/>
            <person name="Lapidus A."/>
            <person name="Glavina del Rio T."/>
            <person name="Dalin E."/>
            <person name="Tice H."/>
            <person name="Bruce D."/>
            <person name="Goodwin L."/>
            <person name="Pitluck S."/>
            <person name="Chertkov O."/>
            <person name="Meincke L."/>
            <person name="Brettin T."/>
            <person name="Detter J.C."/>
            <person name="Han C."/>
            <person name="Tapia R."/>
            <person name="Kuske C.R."/>
            <person name="Schmutz J."/>
            <person name="Larimer F."/>
            <person name="Land M."/>
            <person name="Hauser L."/>
            <person name="Kyrpides N."/>
            <person name="Mikhailova N."/>
            <person name="Sung Y."/>
            <person name="Fletcher K.E."/>
            <person name="Ritalahti K.M."/>
            <person name="Loeffler F.E."/>
            <person name="Richardson P."/>
        </authorList>
    </citation>
    <scope>NUCLEOTIDE SEQUENCE [LARGE SCALE GENOMIC DNA]</scope>
    <source>
        <strain evidence="3">ATCC BAA-1151 / DSM 17278 / SZ</strain>
    </source>
</reference>
<gene>
    <name evidence="2" type="ordered locus">Glov_2625</name>
</gene>
<proteinExistence type="predicted"/>
<dbReference type="HOGENOM" id="CLU_000445_92_1_7"/>
<organism evidence="2 3">
    <name type="scientific">Trichlorobacter lovleyi (strain ATCC BAA-1151 / DSM 17278 / SZ)</name>
    <name type="common">Geobacter lovleyi</name>
    <dbReference type="NCBI Taxonomy" id="398767"/>
    <lineage>
        <taxon>Bacteria</taxon>
        <taxon>Pseudomonadati</taxon>
        <taxon>Thermodesulfobacteriota</taxon>
        <taxon>Desulfuromonadia</taxon>
        <taxon>Geobacterales</taxon>
        <taxon>Geobacteraceae</taxon>
        <taxon>Trichlorobacter</taxon>
    </lineage>
</organism>
<dbReference type="PANTHER" id="PTHR43155:SF2">
    <property type="entry name" value="CYCLIC DI-GMP PHOSPHODIESTERASE PA4108"/>
    <property type="match status" value="1"/>
</dbReference>
<dbReference type="InterPro" id="IPR037522">
    <property type="entry name" value="HD_GYP_dom"/>
</dbReference>
<dbReference type="Gene3D" id="1.10.3210.10">
    <property type="entry name" value="Hypothetical protein af1432"/>
    <property type="match status" value="1"/>
</dbReference>
<dbReference type="PROSITE" id="PS51832">
    <property type="entry name" value="HD_GYP"/>
    <property type="match status" value="1"/>
</dbReference>
<evidence type="ECO:0000313" key="3">
    <source>
        <dbReference type="Proteomes" id="UP000002420"/>
    </source>
</evidence>
<dbReference type="AlphaFoldDB" id="B3E6T3"/>
<dbReference type="eggNOG" id="COG2206">
    <property type="taxonomic scope" value="Bacteria"/>
</dbReference>
<dbReference type="STRING" id="398767.Glov_2625"/>
<dbReference type="Proteomes" id="UP000002420">
    <property type="component" value="Chromosome"/>
</dbReference>
<dbReference type="CDD" id="cd00077">
    <property type="entry name" value="HDc"/>
    <property type="match status" value="1"/>
</dbReference>
<feature type="domain" description="HD-GYP" evidence="1">
    <location>
        <begin position="127"/>
        <end position="321"/>
    </location>
</feature>